<proteinExistence type="predicted"/>
<organism evidence="1">
    <name type="scientific">viral metagenome</name>
    <dbReference type="NCBI Taxonomy" id="1070528"/>
    <lineage>
        <taxon>unclassified sequences</taxon>
        <taxon>metagenomes</taxon>
        <taxon>organismal metagenomes</taxon>
    </lineage>
</organism>
<dbReference type="EMBL" id="MT143438">
    <property type="protein sequence ID" value="QJA96835.1"/>
    <property type="molecule type" value="Genomic_DNA"/>
</dbReference>
<name>A0A6M3LVZ3_9ZZZZ</name>
<reference evidence="1" key="1">
    <citation type="submission" date="2020-03" db="EMBL/GenBank/DDBJ databases">
        <title>The deep terrestrial virosphere.</title>
        <authorList>
            <person name="Holmfeldt K."/>
            <person name="Nilsson E."/>
            <person name="Simone D."/>
            <person name="Lopez-Fernandez M."/>
            <person name="Wu X."/>
            <person name="de Brujin I."/>
            <person name="Lundin D."/>
            <person name="Andersson A."/>
            <person name="Bertilsson S."/>
            <person name="Dopson M."/>
        </authorList>
    </citation>
    <scope>NUCLEOTIDE SEQUENCE</scope>
    <source>
        <strain evidence="1">MM415B07304</strain>
    </source>
</reference>
<sequence length="76" mass="8798">MSINKTCCGTKPISIQDLRPSKQYQWKPQLDITTYELALAIPILCASLFNSFDMESILMSLPEEVRRHLEEIKEKL</sequence>
<accession>A0A6M3LVZ3</accession>
<evidence type="ECO:0000313" key="1">
    <source>
        <dbReference type="EMBL" id="QJA96835.1"/>
    </source>
</evidence>
<protein>
    <submittedName>
        <fullName evidence="1">Uncharacterized protein</fullName>
    </submittedName>
</protein>
<gene>
    <name evidence="1" type="ORF">MM415B07304_0004</name>
</gene>
<dbReference type="AlphaFoldDB" id="A0A6M3LVZ3"/>